<accession>L7JHW1</accession>
<dbReference type="AlphaFoldDB" id="L7JHW1"/>
<evidence type="ECO:0000313" key="1">
    <source>
        <dbReference type="EMBL" id="ELQ67802.1"/>
    </source>
</evidence>
<protein>
    <submittedName>
        <fullName evidence="1">Uncharacterized protein</fullName>
    </submittedName>
</protein>
<name>L7JHW1_PYRO1</name>
<sequence>MDGNKDNENKYPRSLAQRTAESRSRYFRAIVFFVDLLLTTTGGNPNDVVLESMVVVRIATRPRFGVSFLRVLYLVYHASYYWLYSHCYENAILVIVLRIQAVEHQGKPPWLPNGMSAKGCNTSETVASTCILQHWLANAIGTRVNYYATMPQRQHGTTPCATTRHYAPLRHTLSHVFEQSIAPSGTSQLHPPRRLPLVQVAIFESEAQQQILQDSCSDAWAVDGDMNFGFVVFANIVDLLGFRKLGTFSIQRSRWDISD</sequence>
<organism>
    <name type="scientific">Pyricularia oryzae (strain P131)</name>
    <name type="common">Rice blast fungus</name>
    <name type="synonym">Magnaporthe oryzae</name>
    <dbReference type="NCBI Taxonomy" id="1143193"/>
    <lineage>
        <taxon>Eukaryota</taxon>
        <taxon>Fungi</taxon>
        <taxon>Dikarya</taxon>
        <taxon>Ascomycota</taxon>
        <taxon>Pezizomycotina</taxon>
        <taxon>Sordariomycetes</taxon>
        <taxon>Sordariomycetidae</taxon>
        <taxon>Magnaporthales</taxon>
        <taxon>Pyriculariaceae</taxon>
        <taxon>Pyricularia</taxon>
    </lineage>
</organism>
<gene>
    <name evidence="1" type="ORF">OOW_P131scaffold00290g2</name>
</gene>
<proteinExistence type="predicted"/>
<dbReference type="EMBL" id="JH794280">
    <property type="protein sequence ID" value="ELQ67802.1"/>
    <property type="molecule type" value="Genomic_DNA"/>
</dbReference>
<reference evidence="1" key="1">
    <citation type="journal article" date="2012" name="PLoS Genet.">
        <title>Comparative analysis of the genomes of two field isolates of the rice blast fungus Magnaporthe oryzae.</title>
        <authorList>
            <person name="Xue M."/>
            <person name="Yang J."/>
            <person name="Li Z."/>
            <person name="Hu S."/>
            <person name="Yao N."/>
            <person name="Dean R.A."/>
            <person name="Zhao W."/>
            <person name="Shen M."/>
            <person name="Zhang H."/>
            <person name="Li C."/>
            <person name="Liu L."/>
            <person name="Cao L."/>
            <person name="Xu X."/>
            <person name="Xing Y."/>
            <person name="Hsiang T."/>
            <person name="Zhang Z."/>
            <person name="Xu J.R."/>
            <person name="Peng Y.L."/>
        </authorList>
    </citation>
    <scope>NUCLEOTIDE SEQUENCE [LARGE SCALE GENOMIC DNA]</scope>
    <source>
        <strain evidence="1">P131</strain>
    </source>
</reference>